<dbReference type="EMBL" id="MN739524">
    <property type="protein sequence ID" value="QHT10705.1"/>
    <property type="molecule type" value="Genomic_DNA"/>
</dbReference>
<dbReference type="Pfam" id="PF03159">
    <property type="entry name" value="XRN_N"/>
    <property type="match status" value="1"/>
</dbReference>
<dbReference type="InterPro" id="IPR027073">
    <property type="entry name" value="5_3_exoribonuclease"/>
</dbReference>
<dbReference type="GO" id="GO:0005634">
    <property type="term" value="C:nucleus"/>
    <property type="evidence" value="ECO:0007669"/>
    <property type="project" value="TreeGrafter"/>
</dbReference>
<dbReference type="PANTHER" id="PTHR12341">
    <property type="entry name" value="5'-&gt;3' EXORIBONUCLEASE"/>
    <property type="match status" value="1"/>
</dbReference>
<keyword evidence="2" id="KW-0378">Hydrolase</keyword>
<evidence type="ECO:0000259" key="5">
    <source>
        <dbReference type="Pfam" id="PF17846"/>
    </source>
</evidence>
<proteinExistence type="predicted"/>
<feature type="domain" description="Xrn1 N-terminal" evidence="4">
    <location>
        <begin position="1"/>
        <end position="191"/>
    </location>
</feature>
<keyword evidence="1" id="KW-0540">Nuclease</keyword>
<reference evidence="6" key="1">
    <citation type="journal article" date="2020" name="Nature">
        <title>Giant virus diversity and host interactions through global metagenomics.</title>
        <authorList>
            <person name="Schulz F."/>
            <person name="Roux S."/>
            <person name="Paez-Espino D."/>
            <person name="Jungbluth S."/>
            <person name="Walsh D.A."/>
            <person name="Denef V.J."/>
            <person name="McMahon K.D."/>
            <person name="Konstantinidis K.T."/>
            <person name="Eloe-Fadrosh E.A."/>
            <person name="Kyrpides N.C."/>
            <person name="Woyke T."/>
        </authorList>
    </citation>
    <scope>NUCLEOTIDE SEQUENCE</scope>
    <source>
        <strain evidence="6">GVMAG-M-3300023174-107</strain>
    </source>
</reference>
<sequence length="487" mass="57670">MGIPSYFSYVLKNHKIIKKLVGIKSNYLFMDANSIIYDVIHENDTVIVDEIYKNVYNKILSIIEKIKPNTSFIAFDGVVPLAKMKQQKQRRYKSYITKQILKNNKWNTNAITPGTKFMNELDDYLSSIFKDNKNIIFTGSKQSGEGEQKIFEYIRNNAIFGNSIIYGLDADLIMLSLLHLKYNENIYLYRETRHFSYIKGIDPQMEYLFSMDEMGKQIHEILNTCDKQKSIEDYCFLCFLCGNDFLPHFPSINIRNNGVQYLLDAYKVLDKTLTQDKKINWSTFHILCSEIASKEFEMIHVNIEWKKKMASYSHPLTVEESLDAVALKDLKREIYISNHMDKYYPFLFNNSEKDVCKNYLQMLEWTWNYYNGTCKNNYMCYEFHCGPLFSSLIKYIPCFNEELLEQDKSPLPSSISQLLYVLPYDDYHLIPVDSKCIKSIDKEYIQLSETNFPIHFDFCKFFWEGYVDFNYIDLKRLDNTVNKWNIK</sequence>
<dbReference type="Pfam" id="PF17846">
    <property type="entry name" value="XRN_M"/>
    <property type="match status" value="2"/>
</dbReference>
<evidence type="ECO:0000256" key="3">
    <source>
        <dbReference type="ARBA" id="ARBA00022839"/>
    </source>
</evidence>
<dbReference type="PANTHER" id="PTHR12341:SF70">
    <property type="entry name" value="XRN1 N-TERMINAL DOMAIN-CONTAINING PROTEIN"/>
    <property type="match status" value="1"/>
</dbReference>
<dbReference type="GO" id="GO:0004534">
    <property type="term" value="F:5'-3' RNA exonuclease activity"/>
    <property type="evidence" value="ECO:0007669"/>
    <property type="project" value="TreeGrafter"/>
</dbReference>
<organism evidence="6">
    <name type="scientific">viral metagenome</name>
    <dbReference type="NCBI Taxonomy" id="1070528"/>
    <lineage>
        <taxon>unclassified sequences</taxon>
        <taxon>metagenomes</taxon>
        <taxon>organismal metagenomes</taxon>
    </lineage>
</organism>
<evidence type="ECO:0008006" key="7">
    <source>
        <dbReference type="Google" id="ProtNLM"/>
    </source>
</evidence>
<dbReference type="AlphaFoldDB" id="A0A6C0D4T0"/>
<name>A0A6C0D4T0_9ZZZZ</name>
<evidence type="ECO:0000256" key="2">
    <source>
        <dbReference type="ARBA" id="ARBA00022801"/>
    </source>
</evidence>
<evidence type="ECO:0000259" key="4">
    <source>
        <dbReference type="Pfam" id="PF03159"/>
    </source>
</evidence>
<evidence type="ECO:0000256" key="1">
    <source>
        <dbReference type="ARBA" id="ARBA00022722"/>
    </source>
</evidence>
<dbReference type="InterPro" id="IPR041412">
    <property type="entry name" value="Xrn1_helical"/>
</dbReference>
<dbReference type="Gene3D" id="3.40.50.12390">
    <property type="match status" value="1"/>
</dbReference>
<dbReference type="GO" id="GO:0016075">
    <property type="term" value="P:rRNA catabolic process"/>
    <property type="evidence" value="ECO:0007669"/>
    <property type="project" value="TreeGrafter"/>
</dbReference>
<feature type="domain" description="Xrn1 helical" evidence="5">
    <location>
        <begin position="351"/>
        <end position="483"/>
    </location>
</feature>
<protein>
    <recommendedName>
        <fullName evidence="7">Xrn1 N-terminal domain-containing protein</fullName>
    </recommendedName>
</protein>
<dbReference type="GO" id="GO:0003723">
    <property type="term" value="F:RNA binding"/>
    <property type="evidence" value="ECO:0007669"/>
    <property type="project" value="TreeGrafter"/>
</dbReference>
<evidence type="ECO:0000313" key="6">
    <source>
        <dbReference type="EMBL" id="QHT10705.1"/>
    </source>
</evidence>
<feature type="domain" description="Xrn1 helical" evidence="5">
    <location>
        <begin position="226"/>
        <end position="311"/>
    </location>
</feature>
<accession>A0A6C0D4T0</accession>
<dbReference type="GO" id="GO:0000956">
    <property type="term" value="P:nuclear-transcribed mRNA catabolic process"/>
    <property type="evidence" value="ECO:0007669"/>
    <property type="project" value="TreeGrafter"/>
</dbReference>
<dbReference type="InterPro" id="IPR004859">
    <property type="entry name" value="Xrn1_N"/>
</dbReference>
<keyword evidence="3" id="KW-0269">Exonuclease</keyword>